<evidence type="ECO:0000313" key="12">
    <source>
        <dbReference type="Proteomes" id="UP001597493"/>
    </source>
</evidence>
<evidence type="ECO:0000256" key="7">
    <source>
        <dbReference type="ARBA" id="ARBA00023239"/>
    </source>
</evidence>
<dbReference type="Proteomes" id="UP001597493">
    <property type="component" value="Unassembled WGS sequence"/>
</dbReference>
<feature type="compositionally biased region" description="Pro residues" evidence="9">
    <location>
        <begin position="13"/>
        <end position="35"/>
    </location>
</feature>
<protein>
    <submittedName>
        <fullName evidence="11">Right-handed parallel beta-helix repeat-containing protein</fullName>
    </submittedName>
</protein>
<evidence type="ECO:0000256" key="9">
    <source>
        <dbReference type="SAM" id="MobiDB-lite"/>
    </source>
</evidence>
<dbReference type="InterPro" id="IPR012334">
    <property type="entry name" value="Pectin_lyas_fold"/>
</dbReference>
<keyword evidence="3" id="KW-0964">Secreted</keyword>
<name>A0ABW5QQK9_9BACL</name>
<feature type="domain" description="Pel9A-like right handed beta-helix region" evidence="10">
    <location>
        <begin position="142"/>
        <end position="331"/>
    </location>
</feature>
<dbReference type="Pfam" id="PF22842">
    <property type="entry name" value="Pel9A-like_beta_helix"/>
    <property type="match status" value="1"/>
</dbReference>
<dbReference type="Gene3D" id="2.160.20.10">
    <property type="entry name" value="Single-stranded right-handed beta-helix, Pectin lyase-like"/>
    <property type="match status" value="1"/>
</dbReference>
<comment type="similarity">
    <text evidence="8">Belongs to the polysaccharide lyase 9 family.</text>
</comment>
<gene>
    <name evidence="11" type="ORF">ACFSW5_00225</name>
</gene>
<evidence type="ECO:0000256" key="8">
    <source>
        <dbReference type="ARBA" id="ARBA00038263"/>
    </source>
</evidence>
<keyword evidence="6" id="KW-0106">Calcium</keyword>
<evidence type="ECO:0000256" key="6">
    <source>
        <dbReference type="ARBA" id="ARBA00022837"/>
    </source>
</evidence>
<reference evidence="12" key="1">
    <citation type="journal article" date="2019" name="Int. J. Syst. Evol. Microbiol.">
        <title>The Global Catalogue of Microorganisms (GCM) 10K type strain sequencing project: providing services to taxonomists for standard genome sequencing and annotation.</title>
        <authorList>
            <consortium name="The Broad Institute Genomics Platform"/>
            <consortium name="The Broad Institute Genome Sequencing Center for Infectious Disease"/>
            <person name="Wu L."/>
            <person name="Ma J."/>
        </authorList>
    </citation>
    <scope>NUCLEOTIDE SEQUENCE [LARGE SCALE GENOMIC DNA]</scope>
    <source>
        <strain evidence="12">TISTR 1827</strain>
    </source>
</reference>
<dbReference type="InterPro" id="IPR052052">
    <property type="entry name" value="Polysaccharide_Lyase_9"/>
</dbReference>
<comment type="cofactor">
    <cofactor evidence="1">
        <name>Ca(2+)</name>
        <dbReference type="ChEBI" id="CHEBI:29108"/>
    </cofactor>
</comment>
<sequence length="426" mass="44236">MVVATVDGGSEPTPTPTPTPTPEPTPTPTPDPGGSPEPITGDIIVAPNGSASGAGTLESPLTLEAALTKVQAGKTIYMRGGTYSFSSTVTIARDNSGASVNQRKAIAAYGSEKPVLDFSAQSFASSNRGLQLFGHYWLVKGITVMGAGDNGIFIGGNYNRIENVETHHNRDTGLQLGRYSSSVGYSEWPSYNEIINSYSHDNYDPDNGEDADGFAAKLTVGPGNVFNGCIAAYNVDDGWDLYTKSDTGAIGPVTILNSIAYKNGSTSDGTATTDSDGNGFKLGGEDIAVNHIVKNSIAFQNKKHGFTFNSNPGSIAMTNNTSWSNGQSNFAFDEGTHQFTNNLSYAGGSSDKTSGTDVNSTNVWWKNNASVNAKGLSASSADFVSLTPSVSRNADGSPNLGNFLKLASGSDLIGSGSPSGTNIGAR</sequence>
<dbReference type="SUPFAM" id="SSF51126">
    <property type="entry name" value="Pectin lyase-like"/>
    <property type="match status" value="1"/>
</dbReference>
<dbReference type="PANTHER" id="PTHR40088">
    <property type="entry name" value="PECTATE LYASE (EUROFUNG)"/>
    <property type="match status" value="1"/>
</dbReference>
<dbReference type="InterPro" id="IPR006626">
    <property type="entry name" value="PbH1"/>
</dbReference>
<dbReference type="RefSeq" id="WP_379269787.1">
    <property type="nucleotide sequence ID" value="NZ_JBHUGT010000026.1"/>
</dbReference>
<evidence type="ECO:0000256" key="3">
    <source>
        <dbReference type="ARBA" id="ARBA00022525"/>
    </source>
</evidence>
<keyword evidence="5" id="KW-0732">Signal</keyword>
<organism evidence="11 12">
    <name type="scientific">Paenibacillus thailandensis</name>
    <dbReference type="NCBI Taxonomy" id="393250"/>
    <lineage>
        <taxon>Bacteria</taxon>
        <taxon>Bacillati</taxon>
        <taxon>Bacillota</taxon>
        <taxon>Bacilli</taxon>
        <taxon>Bacillales</taxon>
        <taxon>Paenibacillaceae</taxon>
        <taxon>Paenibacillus</taxon>
    </lineage>
</organism>
<comment type="caution">
    <text evidence="11">The sequence shown here is derived from an EMBL/GenBank/DDBJ whole genome shotgun (WGS) entry which is preliminary data.</text>
</comment>
<evidence type="ECO:0000259" key="10">
    <source>
        <dbReference type="Pfam" id="PF22842"/>
    </source>
</evidence>
<feature type="region of interest" description="Disordered" evidence="9">
    <location>
        <begin position="1"/>
        <end position="51"/>
    </location>
</feature>
<evidence type="ECO:0000313" key="11">
    <source>
        <dbReference type="EMBL" id="MFD2658687.1"/>
    </source>
</evidence>
<evidence type="ECO:0000256" key="2">
    <source>
        <dbReference type="ARBA" id="ARBA00004613"/>
    </source>
</evidence>
<dbReference type="InterPro" id="IPR011050">
    <property type="entry name" value="Pectin_lyase_fold/virulence"/>
</dbReference>
<dbReference type="InterPro" id="IPR053868">
    <property type="entry name" value="Pel9A-like_beta_helix"/>
</dbReference>
<evidence type="ECO:0000256" key="4">
    <source>
        <dbReference type="ARBA" id="ARBA00022723"/>
    </source>
</evidence>
<dbReference type="EMBL" id="JBHUMY010000001">
    <property type="protein sequence ID" value="MFD2658687.1"/>
    <property type="molecule type" value="Genomic_DNA"/>
</dbReference>
<evidence type="ECO:0000256" key="1">
    <source>
        <dbReference type="ARBA" id="ARBA00001913"/>
    </source>
</evidence>
<dbReference type="SMART" id="SM00710">
    <property type="entry name" value="PbH1"/>
    <property type="match status" value="5"/>
</dbReference>
<evidence type="ECO:0000256" key="5">
    <source>
        <dbReference type="ARBA" id="ARBA00022729"/>
    </source>
</evidence>
<accession>A0ABW5QQK9</accession>
<keyword evidence="12" id="KW-1185">Reference proteome</keyword>
<keyword evidence="7" id="KW-0456">Lyase</keyword>
<comment type="subcellular location">
    <subcellularLocation>
        <location evidence="2">Secreted</location>
    </subcellularLocation>
</comment>
<dbReference type="PANTHER" id="PTHR40088:SF1">
    <property type="entry name" value="PECTATE LYASE PEL9"/>
    <property type="match status" value="1"/>
</dbReference>
<keyword evidence="4" id="KW-0479">Metal-binding</keyword>
<proteinExistence type="inferred from homology"/>